<dbReference type="Pfam" id="PF03806">
    <property type="entry name" value="ABG_transport"/>
    <property type="match status" value="1"/>
</dbReference>
<feature type="transmembrane region" description="Helical" evidence="1">
    <location>
        <begin position="32"/>
        <end position="50"/>
    </location>
</feature>
<name>A0A1E5NDW1_9SPIR</name>
<protein>
    <submittedName>
        <fullName evidence="2">Aminobenzoyl-glutamate transporter</fullName>
    </submittedName>
</protein>
<comment type="caution">
    <text evidence="2">The sequence shown here is derived from an EMBL/GenBank/DDBJ whole genome shotgun (WGS) entry which is preliminary data.</text>
</comment>
<dbReference type="EMBL" id="MDCO01000010">
    <property type="protein sequence ID" value="OEJ14346.1"/>
    <property type="molecule type" value="Genomic_DNA"/>
</dbReference>
<feature type="transmembrane region" description="Helical" evidence="1">
    <location>
        <begin position="353"/>
        <end position="371"/>
    </location>
</feature>
<keyword evidence="1" id="KW-0812">Transmembrane</keyword>
<feature type="transmembrane region" description="Helical" evidence="1">
    <location>
        <begin position="310"/>
        <end position="332"/>
    </location>
</feature>
<keyword evidence="1" id="KW-0472">Membrane</keyword>
<dbReference type="GO" id="GO:0015558">
    <property type="term" value="F:secondary active p-aminobenzoyl-glutamate transmembrane transporter activity"/>
    <property type="evidence" value="ECO:0007669"/>
    <property type="project" value="InterPro"/>
</dbReference>
<dbReference type="AlphaFoldDB" id="A0A1E5NDW1"/>
<keyword evidence="1" id="KW-1133">Transmembrane helix</keyword>
<reference evidence="2 3" key="1">
    <citation type="submission" date="2016-08" db="EMBL/GenBank/DDBJ databases">
        <title>Characterization and recognition of Brachyspira hampsonii sp. nov., a novel intestinal spirochete that is pathogenic to pigs.</title>
        <authorList>
            <person name="Mirajkar N."/>
            <person name="La T."/>
            <person name="Phillips N."/>
            <person name="Hampson D."/>
            <person name="Gebhart C."/>
        </authorList>
    </citation>
    <scope>NUCLEOTIDE SEQUENCE [LARGE SCALE GENOMIC DNA]</scope>
    <source>
        <strain evidence="2 3">P280/1</strain>
    </source>
</reference>
<evidence type="ECO:0000313" key="2">
    <source>
        <dbReference type="EMBL" id="OEJ14346.1"/>
    </source>
</evidence>
<feature type="transmembrane region" description="Helical" evidence="1">
    <location>
        <begin position="129"/>
        <end position="151"/>
    </location>
</feature>
<sequence>MEKENIKLENGNSKFEHFLKAVEFLGNKLPDITILFLIAFFIMVILSWILSHFTFNYFHPTTGEQIKIINMLAPNELAKFITKMISNFVSFPPLGITLVGTLGIGVANGSGFIRMIIIKISSIIPKKAVTPAVMFISILSHISSDSAYVILMPVAAMMFFSFGKHPLAGIAASFAGLAGGHSASYTPSIIDPIMQGFTQNAARMIDPTYTVNVLCNYFLSFSSTFAVILVGWFVTDRIVEPFLWRTMPIDKDADIENADISLLTKEENKAFKIAVLVLISMIILLIALLVPKNSLLRAPDGQLTTPDAPIMQAIVPVIFLFLVIPGFVYGKLTNKFRTSKDFSNAMADSIKNLASFLTFAFFCAQFLYMFGNSNVGTLMAIAGAEFLKSLNMPPQITIAGIILLTGVLDILISSASSKWAIMAPVLVPMLMAVGISPELTQASYRVSDSAMNIVTPMFSFYPLIISYCQKYCKKTGVGTLSSMMIPYSIGIFIALLIMLYGFWALNIPIGFNSGYVYPPVH</sequence>
<gene>
    <name evidence="2" type="ORF">BFL38_05815</name>
</gene>
<feature type="transmembrane region" description="Helical" evidence="1">
    <location>
        <begin position="270"/>
        <end position="290"/>
    </location>
</feature>
<evidence type="ECO:0000313" key="3">
    <source>
        <dbReference type="Proteomes" id="UP000095247"/>
    </source>
</evidence>
<feature type="transmembrane region" description="Helical" evidence="1">
    <location>
        <begin position="489"/>
        <end position="511"/>
    </location>
</feature>
<accession>A0A1E5NDW1</accession>
<proteinExistence type="predicted"/>
<feature type="transmembrane region" description="Helical" evidence="1">
    <location>
        <begin position="94"/>
        <end position="117"/>
    </location>
</feature>
<dbReference type="RefSeq" id="WP_069726523.1">
    <property type="nucleotide sequence ID" value="NZ_MDCO01000010.1"/>
</dbReference>
<dbReference type="PANTHER" id="PTHR30282:SF1">
    <property type="entry name" value="ABGT FAMILY TRANSPORTER"/>
    <property type="match status" value="1"/>
</dbReference>
<feature type="transmembrane region" description="Helical" evidence="1">
    <location>
        <begin position="419"/>
        <end position="437"/>
    </location>
</feature>
<dbReference type="Proteomes" id="UP000095247">
    <property type="component" value="Unassembled WGS sequence"/>
</dbReference>
<dbReference type="InterPro" id="IPR004697">
    <property type="entry name" value="AbgT"/>
</dbReference>
<feature type="transmembrane region" description="Helical" evidence="1">
    <location>
        <begin position="449"/>
        <end position="468"/>
    </location>
</feature>
<organism evidence="2 3">
    <name type="scientific">Brachyspira hampsonii</name>
    <dbReference type="NCBI Taxonomy" id="1287055"/>
    <lineage>
        <taxon>Bacteria</taxon>
        <taxon>Pseudomonadati</taxon>
        <taxon>Spirochaetota</taxon>
        <taxon>Spirochaetia</taxon>
        <taxon>Brachyspirales</taxon>
        <taxon>Brachyspiraceae</taxon>
        <taxon>Brachyspira</taxon>
    </lineage>
</organism>
<feature type="transmembrane region" description="Helical" evidence="1">
    <location>
        <begin position="391"/>
        <end position="412"/>
    </location>
</feature>
<feature type="transmembrane region" description="Helical" evidence="1">
    <location>
        <begin position="217"/>
        <end position="235"/>
    </location>
</feature>
<dbReference type="GO" id="GO:1902604">
    <property type="term" value="P:p-aminobenzoyl-glutamate transmembrane transport"/>
    <property type="evidence" value="ECO:0007669"/>
    <property type="project" value="InterPro"/>
</dbReference>
<evidence type="ECO:0000256" key="1">
    <source>
        <dbReference type="SAM" id="Phobius"/>
    </source>
</evidence>
<dbReference type="PANTHER" id="PTHR30282">
    <property type="entry name" value="P-AMINOBENZOYL GLUTAMATE TRANSPORTER"/>
    <property type="match status" value="1"/>
</dbReference>